<keyword evidence="4" id="KW-0677">Repeat</keyword>
<dbReference type="Proteomes" id="UP000694381">
    <property type="component" value="Unassembled WGS sequence"/>
</dbReference>
<dbReference type="PANTHER" id="PTHR22918:SF4">
    <property type="entry name" value="BINDER OF SPERM PROTEIN HOMOLOG 1"/>
    <property type="match status" value="1"/>
</dbReference>
<feature type="domain" description="Fibronectin type-II" evidence="9">
    <location>
        <begin position="84"/>
        <end position="132"/>
    </location>
</feature>
<dbReference type="PRINTS" id="PR00013">
    <property type="entry name" value="FNTYPEII"/>
</dbReference>
<dbReference type="InterPro" id="IPR000562">
    <property type="entry name" value="FN_type2_dom"/>
</dbReference>
<evidence type="ECO:0000256" key="6">
    <source>
        <dbReference type="ARBA" id="ARBA00023279"/>
    </source>
</evidence>
<reference evidence="10" key="2">
    <citation type="submission" date="2025-09" db="UniProtKB">
        <authorList>
            <consortium name="Ensembl"/>
        </authorList>
    </citation>
    <scope>IDENTIFICATION</scope>
</reference>
<dbReference type="SMART" id="SM00059">
    <property type="entry name" value="FN2"/>
    <property type="match status" value="2"/>
</dbReference>
<protein>
    <submittedName>
        <fullName evidence="10">Binder of sperm protein homolog 1</fullName>
    </submittedName>
</protein>
<dbReference type="FunFam" id="2.10.10.10:FF:000003">
    <property type="entry name" value="binder of sperm protein homolog 1"/>
    <property type="match status" value="1"/>
</dbReference>
<evidence type="ECO:0000256" key="8">
    <source>
        <dbReference type="SAM" id="SignalP"/>
    </source>
</evidence>
<sequence length="132" mass="15881">MAQHVGPLVWICLLCGVLGILEEDYYPPTIDSIIRQPEAEDGECVFPFRYRSGLFYDCVRFNAKHHWCSLNETFQGYWKYCALSDHAQCAFPFWFRRMIYWDCTEDGEVYGRKWCSLTPNYNKDKIWKYCEW</sequence>
<evidence type="ECO:0000313" key="11">
    <source>
        <dbReference type="Proteomes" id="UP000694381"/>
    </source>
</evidence>
<evidence type="ECO:0000256" key="5">
    <source>
        <dbReference type="ARBA" id="ARBA00023157"/>
    </source>
</evidence>
<dbReference type="InterPro" id="IPR013806">
    <property type="entry name" value="Kringle-like"/>
</dbReference>
<dbReference type="GO" id="GO:0007338">
    <property type="term" value="P:single fertilization"/>
    <property type="evidence" value="ECO:0007669"/>
    <property type="project" value="UniProtKB-KW"/>
</dbReference>
<dbReference type="PROSITE" id="PS00023">
    <property type="entry name" value="FN2_1"/>
    <property type="match status" value="1"/>
</dbReference>
<keyword evidence="11" id="KW-1185">Reference proteome</keyword>
<dbReference type="GeneTree" id="ENSGT00940000163003"/>
<comment type="caution">
    <text evidence="7">Lacks conserved residue(s) required for the propagation of feature annotation.</text>
</comment>
<feature type="disulfide bond" evidence="7">
    <location>
        <begin position="89"/>
        <end position="115"/>
    </location>
</feature>
<reference evidence="10" key="1">
    <citation type="submission" date="2025-08" db="UniProtKB">
        <authorList>
            <consortium name="Ensembl"/>
        </authorList>
    </citation>
    <scope>IDENTIFICATION</scope>
</reference>
<evidence type="ECO:0000256" key="7">
    <source>
        <dbReference type="PROSITE-ProRule" id="PRU00479"/>
    </source>
</evidence>
<dbReference type="InterPro" id="IPR036943">
    <property type="entry name" value="FN_type2_sf"/>
</dbReference>
<dbReference type="GO" id="GO:0008201">
    <property type="term" value="F:heparin binding"/>
    <property type="evidence" value="ECO:0007669"/>
    <property type="project" value="Ensembl"/>
</dbReference>
<evidence type="ECO:0000256" key="1">
    <source>
        <dbReference type="ARBA" id="ARBA00004613"/>
    </source>
</evidence>
<dbReference type="AlphaFoldDB" id="A0A8C6S220"/>
<keyword evidence="8" id="KW-0732">Signal</keyword>
<organism evidence="10 11">
    <name type="scientific">Nannospalax galili</name>
    <name type="common">Northern Israeli blind subterranean mole rat</name>
    <name type="synonym">Spalax galili</name>
    <dbReference type="NCBI Taxonomy" id="1026970"/>
    <lineage>
        <taxon>Eukaryota</taxon>
        <taxon>Metazoa</taxon>
        <taxon>Chordata</taxon>
        <taxon>Craniata</taxon>
        <taxon>Vertebrata</taxon>
        <taxon>Euteleostomi</taxon>
        <taxon>Mammalia</taxon>
        <taxon>Eutheria</taxon>
        <taxon>Euarchontoglires</taxon>
        <taxon>Glires</taxon>
        <taxon>Rodentia</taxon>
        <taxon>Myomorpha</taxon>
        <taxon>Muroidea</taxon>
        <taxon>Spalacidae</taxon>
        <taxon>Spalacinae</taxon>
        <taxon>Nannospalax</taxon>
    </lineage>
</organism>
<keyword evidence="3" id="KW-0964">Secreted</keyword>
<dbReference type="Pfam" id="PF00040">
    <property type="entry name" value="fn2"/>
    <property type="match status" value="2"/>
</dbReference>
<accession>A0A8C6S220</accession>
<dbReference type="PANTHER" id="PTHR22918">
    <property type="entry name" value="SEMINAL PLASMA PROTEIN"/>
    <property type="match status" value="1"/>
</dbReference>
<dbReference type="CDD" id="cd00062">
    <property type="entry name" value="FN2"/>
    <property type="match status" value="1"/>
</dbReference>
<dbReference type="FunFam" id="2.10.10.10:FF:000005">
    <property type="entry name" value="Epididymal sperm binding protein 1"/>
    <property type="match status" value="1"/>
</dbReference>
<evidence type="ECO:0000256" key="2">
    <source>
        <dbReference type="ARBA" id="ARBA00010011"/>
    </source>
</evidence>
<dbReference type="InterPro" id="IPR051666">
    <property type="entry name" value="SP_Capacitation_Regulator"/>
</dbReference>
<evidence type="ECO:0000256" key="3">
    <source>
        <dbReference type="ARBA" id="ARBA00022525"/>
    </source>
</evidence>
<keyword evidence="5 7" id="KW-1015">Disulfide bond</keyword>
<keyword evidence="6" id="KW-0278">Fertilization</keyword>
<evidence type="ECO:0000256" key="4">
    <source>
        <dbReference type="ARBA" id="ARBA00022737"/>
    </source>
</evidence>
<proteinExistence type="inferred from homology"/>
<comment type="similarity">
    <text evidence="2">Belongs to the seminal plasma protein family.</text>
</comment>
<dbReference type="SUPFAM" id="SSF57440">
    <property type="entry name" value="Kringle-like"/>
    <property type="match status" value="2"/>
</dbReference>
<feature type="signal peptide" evidence="8">
    <location>
        <begin position="1"/>
        <end position="19"/>
    </location>
</feature>
<feature type="domain" description="Fibronectin type-II" evidence="9">
    <location>
        <begin position="39"/>
        <end position="83"/>
    </location>
</feature>
<dbReference type="GO" id="GO:0009986">
    <property type="term" value="C:cell surface"/>
    <property type="evidence" value="ECO:0007669"/>
    <property type="project" value="Ensembl"/>
</dbReference>
<dbReference type="GO" id="GO:0048240">
    <property type="term" value="P:sperm capacitation"/>
    <property type="evidence" value="ECO:0007669"/>
    <property type="project" value="Ensembl"/>
</dbReference>
<dbReference type="PROSITE" id="PS51092">
    <property type="entry name" value="FN2_2"/>
    <property type="match status" value="2"/>
</dbReference>
<comment type="subcellular location">
    <subcellularLocation>
        <location evidence="1">Secreted</location>
    </subcellularLocation>
</comment>
<evidence type="ECO:0000259" key="9">
    <source>
        <dbReference type="PROSITE" id="PS51092"/>
    </source>
</evidence>
<evidence type="ECO:0000313" key="10">
    <source>
        <dbReference type="Ensembl" id="ENSNGAP00000026550.1"/>
    </source>
</evidence>
<dbReference type="Gene3D" id="2.10.10.10">
    <property type="entry name" value="Fibronectin, type II, collagen-binding"/>
    <property type="match status" value="2"/>
</dbReference>
<feature type="chain" id="PRO_5034913634" evidence="8">
    <location>
        <begin position="20"/>
        <end position="132"/>
    </location>
</feature>
<name>A0A8C6S220_NANGA</name>
<dbReference type="GO" id="GO:0005576">
    <property type="term" value="C:extracellular region"/>
    <property type="evidence" value="ECO:0007669"/>
    <property type="project" value="UniProtKB-SubCell"/>
</dbReference>
<dbReference type="OMA" id="DGIFYDC"/>
<feature type="disulfide bond" evidence="7">
    <location>
        <begin position="103"/>
        <end position="130"/>
    </location>
</feature>
<dbReference type="Ensembl" id="ENSNGAT00000032282.1">
    <property type="protein sequence ID" value="ENSNGAP00000026550.1"/>
    <property type="gene ID" value="ENSNGAG00000024164.1"/>
</dbReference>